<keyword evidence="5" id="KW-0963">Cytoplasm</keyword>
<dbReference type="SUPFAM" id="SSF55307">
    <property type="entry name" value="Tubulin C-terminal domain-like"/>
    <property type="match status" value="1"/>
</dbReference>
<dbReference type="PANTHER" id="PTHR11588">
    <property type="entry name" value="TUBULIN"/>
    <property type="match status" value="1"/>
</dbReference>
<comment type="subunit">
    <text evidence="4 13">Dimer of alpha and beta chains. A typical microtubule is a hollow water-filled tube with an outer diameter of 25 nm and an inner diameter of 15 nM. Alpha-beta heterodimers associate head-to-tail to form protofilaments running lengthwise along the microtubule wall with the beta-tubulin subunit facing the microtubule plus end conferring a structural polarity. Microtubules usually have 13 protofilaments but different protofilament numbers can be found in some organisms and specialized cells.</text>
</comment>
<name>A0A9P5Q0P9_9AGAR</name>
<evidence type="ECO:0000313" key="18">
    <source>
        <dbReference type="Proteomes" id="UP000772434"/>
    </source>
</evidence>
<dbReference type="InterPro" id="IPR023123">
    <property type="entry name" value="Tubulin_C"/>
</dbReference>
<evidence type="ECO:0000259" key="15">
    <source>
        <dbReference type="SMART" id="SM00864"/>
    </source>
</evidence>
<keyword evidence="10 13" id="KW-0342">GTP-binding</keyword>
<accession>A0A9P5Q0P9</accession>
<dbReference type="SUPFAM" id="SSF52490">
    <property type="entry name" value="Tubulin nucleotide-binding domain-like"/>
    <property type="match status" value="1"/>
</dbReference>
<evidence type="ECO:0000256" key="8">
    <source>
        <dbReference type="ARBA" id="ARBA00022741"/>
    </source>
</evidence>
<dbReference type="InterPro" id="IPR037103">
    <property type="entry name" value="Tubulin/FtsZ-like_C"/>
</dbReference>
<comment type="function">
    <text evidence="12 13">Tubulin is the major constituent of microtubules, a cylinder consisting of laterally associated linear protofilaments composed of alpha- and beta-tubulin heterodimers. Microtubules grow by the addition of GTP-tubulin dimers to the microtubule end, where a stabilizing cap forms. Below the cap, tubulin dimers are in GDP-bound state, owing to GTPase activity of alpha-tubulin.</text>
</comment>
<evidence type="ECO:0000313" key="17">
    <source>
        <dbReference type="EMBL" id="KAF9072643.1"/>
    </source>
</evidence>
<dbReference type="InterPro" id="IPR017975">
    <property type="entry name" value="Tubulin_CS"/>
</dbReference>
<dbReference type="AlphaFoldDB" id="A0A9P5Q0P9"/>
<evidence type="ECO:0000256" key="4">
    <source>
        <dbReference type="ARBA" id="ARBA00011747"/>
    </source>
</evidence>
<evidence type="ECO:0000256" key="10">
    <source>
        <dbReference type="ARBA" id="ARBA00023134"/>
    </source>
</evidence>
<dbReference type="InterPro" id="IPR003008">
    <property type="entry name" value="Tubulin_FtsZ_GTPase"/>
</dbReference>
<evidence type="ECO:0000256" key="3">
    <source>
        <dbReference type="ARBA" id="ARBA00009636"/>
    </source>
</evidence>
<dbReference type="CDD" id="cd02187">
    <property type="entry name" value="beta_tubulin"/>
    <property type="match status" value="1"/>
</dbReference>
<evidence type="ECO:0000256" key="13">
    <source>
        <dbReference type="RuleBase" id="RU000352"/>
    </source>
</evidence>
<dbReference type="Gene3D" id="3.40.50.1440">
    <property type="entry name" value="Tubulin/FtsZ, GTPase domain"/>
    <property type="match status" value="1"/>
</dbReference>
<dbReference type="Gene3D" id="1.10.287.600">
    <property type="entry name" value="Helix hairpin bin"/>
    <property type="match status" value="1"/>
</dbReference>
<dbReference type="PRINTS" id="PR01163">
    <property type="entry name" value="BETATUBULIN"/>
</dbReference>
<evidence type="ECO:0000256" key="12">
    <source>
        <dbReference type="ARBA" id="ARBA00034296"/>
    </source>
</evidence>
<keyword evidence="7" id="KW-0479">Metal-binding</keyword>
<dbReference type="PROSITE" id="PS00227">
    <property type="entry name" value="TUBULIN"/>
    <property type="match status" value="1"/>
</dbReference>
<feature type="region of interest" description="Disordered" evidence="14">
    <location>
        <begin position="432"/>
        <end position="454"/>
    </location>
</feature>
<evidence type="ECO:0000256" key="2">
    <source>
        <dbReference type="ARBA" id="ARBA00004245"/>
    </source>
</evidence>
<comment type="cofactor">
    <cofactor evidence="1">
        <name>Mg(2+)</name>
        <dbReference type="ChEBI" id="CHEBI:18420"/>
    </cofactor>
</comment>
<keyword evidence="6 13" id="KW-0493">Microtubule</keyword>
<gene>
    <name evidence="17" type="ORF">BDP27DRAFT_1320336</name>
</gene>
<comment type="similarity">
    <text evidence="3 13">Belongs to the tubulin family.</text>
</comment>
<dbReference type="PRINTS" id="PR01161">
    <property type="entry name" value="TUBULIN"/>
</dbReference>
<keyword evidence="9" id="KW-0460">Magnesium</keyword>
<evidence type="ECO:0000256" key="1">
    <source>
        <dbReference type="ARBA" id="ARBA00001946"/>
    </source>
</evidence>
<dbReference type="InterPro" id="IPR036525">
    <property type="entry name" value="Tubulin/FtsZ_GTPase_sf"/>
</dbReference>
<evidence type="ECO:0000256" key="14">
    <source>
        <dbReference type="SAM" id="MobiDB-lite"/>
    </source>
</evidence>
<proteinExistence type="inferred from homology"/>
<evidence type="ECO:0000256" key="7">
    <source>
        <dbReference type="ARBA" id="ARBA00022723"/>
    </source>
</evidence>
<dbReference type="GO" id="GO:0005200">
    <property type="term" value="F:structural constituent of cytoskeleton"/>
    <property type="evidence" value="ECO:0007669"/>
    <property type="project" value="InterPro"/>
</dbReference>
<keyword evidence="8 13" id="KW-0547">Nucleotide-binding</keyword>
<keyword evidence="11" id="KW-0206">Cytoskeleton</keyword>
<dbReference type="GO" id="GO:0007017">
    <property type="term" value="P:microtubule-based process"/>
    <property type="evidence" value="ECO:0007669"/>
    <property type="project" value="InterPro"/>
</dbReference>
<dbReference type="OrthoDB" id="1662883at2759"/>
<dbReference type="Pfam" id="PF03953">
    <property type="entry name" value="Tubulin_C"/>
    <property type="match status" value="1"/>
</dbReference>
<protein>
    <recommendedName>
        <fullName evidence="13">Tubulin beta chain</fullName>
    </recommendedName>
</protein>
<feature type="domain" description="Tubulin/FtsZ 2-layer sandwich" evidence="16">
    <location>
        <begin position="251"/>
        <end position="388"/>
    </location>
</feature>
<evidence type="ECO:0000256" key="11">
    <source>
        <dbReference type="ARBA" id="ARBA00023212"/>
    </source>
</evidence>
<dbReference type="GO" id="GO:0005874">
    <property type="term" value="C:microtubule"/>
    <property type="evidence" value="ECO:0007669"/>
    <property type="project" value="UniProtKB-KW"/>
</dbReference>
<dbReference type="GO" id="GO:0005525">
    <property type="term" value="F:GTP binding"/>
    <property type="evidence" value="ECO:0007669"/>
    <property type="project" value="UniProtKB-UniRule"/>
</dbReference>
<sequence>MTSREIINLQVGQAGNQVGEAFWKMLLAEHGLTYDGAYKGSDFLELQRIGVYFSEIESQGVRRYVPRSTQIDLESGVCNRLKSGPIGGLFRPDTFVAGEPGAGNNWAKGFYTEGAELIDPLMDTIRKQAEGCEVLQGFQMIHSLGGGTGAGMGSLLLSKLREEYPDRMLATFSILPSPKVSETVVEPYNAMLSVHQLLDASDLTVCIDNEALYNITTGTLKIKSPSFPDLNELIAKVMCGVSTSLRFPGQLNGDLRKLGMNLIPFPRLHFLIPSYAPIYSNAAQAFQGISIPELTQALFDRKNLLVACDPRFGRYLTAATIFRGNVSSREAEVAVRDLQTRNSQHFVEWIPDNVSVSLVSTPPVGQKLAATALSNSTAVQELFQRTLETFSVMYKRRAFLHWYTGEGMDPMEFSEAASNTQDLIAEYQQYQEATADDEEYYEEEPEAGFEEDED</sequence>
<dbReference type="EMBL" id="JADNRY010000023">
    <property type="protein sequence ID" value="KAF9072643.1"/>
    <property type="molecule type" value="Genomic_DNA"/>
</dbReference>
<evidence type="ECO:0000256" key="5">
    <source>
        <dbReference type="ARBA" id="ARBA00022490"/>
    </source>
</evidence>
<keyword evidence="18" id="KW-1185">Reference proteome</keyword>
<comment type="caution">
    <text evidence="17">The sequence shown here is derived from an EMBL/GenBank/DDBJ whole genome shotgun (WGS) entry which is preliminary data.</text>
</comment>
<dbReference type="GO" id="GO:0003924">
    <property type="term" value="F:GTPase activity"/>
    <property type="evidence" value="ECO:0007669"/>
    <property type="project" value="InterPro"/>
</dbReference>
<dbReference type="GO" id="GO:0046872">
    <property type="term" value="F:metal ion binding"/>
    <property type="evidence" value="ECO:0007669"/>
    <property type="project" value="UniProtKB-KW"/>
</dbReference>
<evidence type="ECO:0000256" key="6">
    <source>
        <dbReference type="ARBA" id="ARBA00022701"/>
    </source>
</evidence>
<evidence type="ECO:0000256" key="9">
    <source>
        <dbReference type="ARBA" id="ARBA00022842"/>
    </source>
</evidence>
<feature type="domain" description="Tubulin/FtsZ GTPase" evidence="15">
    <location>
        <begin position="49"/>
        <end position="249"/>
    </location>
</feature>
<reference evidence="17" key="1">
    <citation type="submission" date="2020-11" db="EMBL/GenBank/DDBJ databases">
        <authorList>
            <consortium name="DOE Joint Genome Institute"/>
            <person name="Ahrendt S."/>
            <person name="Riley R."/>
            <person name="Andreopoulos W."/>
            <person name="Labutti K."/>
            <person name="Pangilinan J."/>
            <person name="Ruiz-Duenas F.J."/>
            <person name="Barrasa J.M."/>
            <person name="Sanchez-Garcia M."/>
            <person name="Camarero S."/>
            <person name="Miyauchi S."/>
            <person name="Serrano A."/>
            <person name="Linde D."/>
            <person name="Babiker R."/>
            <person name="Drula E."/>
            <person name="Ayuso-Fernandez I."/>
            <person name="Pacheco R."/>
            <person name="Padilla G."/>
            <person name="Ferreira P."/>
            <person name="Barriuso J."/>
            <person name="Kellner H."/>
            <person name="Castanera R."/>
            <person name="Alfaro M."/>
            <person name="Ramirez L."/>
            <person name="Pisabarro A.G."/>
            <person name="Kuo A."/>
            <person name="Tritt A."/>
            <person name="Lipzen A."/>
            <person name="He G."/>
            <person name="Yan M."/>
            <person name="Ng V."/>
            <person name="Cullen D."/>
            <person name="Martin F."/>
            <person name="Rosso M.-N."/>
            <person name="Henrissat B."/>
            <person name="Hibbett D."/>
            <person name="Martinez A.T."/>
            <person name="Grigoriev I.V."/>
        </authorList>
    </citation>
    <scope>NUCLEOTIDE SEQUENCE</scope>
    <source>
        <strain evidence="17">AH 40177</strain>
    </source>
</reference>
<dbReference type="Gene3D" id="3.30.1330.20">
    <property type="entry name" value="Tubulin/FtsZ, C-terminal domain"/>
    <property type="match status" value="1"/>
</dbReference>
<dbReference type="InterPro" id="IPR002453">
    <property type="entry name" value="Beta_tubulin"/>
</dbReference>
<dbReference type="Proteomes" id="UP000772434">
    <property type="component" value="Unassembled WGS sequence"/>
</dbReference>
<feature type="compositionally biased region" description="Acidic residues" evidence="14">
    <location>
        <begin position="434"/>
        <end position="454"/>
    </location>
</feature>
<evidence type="ECO:0000259" key="16">
    <source>
        <dbReference type="SMART" id="SM00865"/>
    </source>
</evidence>
<dbReference type="Pfam" id="PF00091">
    <property type="entry name" value="Tubulin"/>
    <property type="match status" value="1"/>
</dbReference>
<dbReference type="InterPro" id="IPR018316">
    <property type="entry name" value="Tubulin/FtsZ_2-layer-sand-dom"/>
</dbReference>
<dbReference type="InterPro" id="IPR000217">
    <property type="entry name" value="Tubulin"/>
</dbReference>
<dbReference type="SMART" id="SM00865">
    <property type="entry name" value="Tubulin_C"/>
    <property type="match status" value="1"/>
</dbReference>
<dbReference type="FunFam" id="3.40.50.1440:FF:000006">
    <property type="entry name" value="Tubulin beta chain"/>
    <property type="match status" value="1"/>
</dbReference>
<comment type="subcellular location">
    <subcellularLocation>
        <location evidence="2">Cytoplasm</location>
        <location evidence="2">Cytoskeleton</location>
    </subcellularLocation>
</comment>
<dbReference type="InterPro" id="IPR008280">
    <property type="entry name" value="Tub_FtsZ_C"/>
</dbReference>
<organism evidence="17 18">
    <name type="scientific">Rhodocollybia butyracea</name>
    <dbReference type="NCBI Taxonomy" id="206335"/>
    <lineage>
        <taxon>Eukaryota</taxon>
        <taxon>Fungi</taxon>
        <taxon>Dikarya</taxon>
        <taxon>Basidiomycota</taxon>
        <taxon>Agaricomycotina</taxon>
        <taxon>Agaricomycetes</taxon>
        <taxon>Agaricomycetidae</taxon>
        <taxon>Agaricales</taxon>
        <taxon>Marasmiineae</taxon>
        <taxon>Omphalotaceae</taxon>
        <taxon>Rhodocollybia</taxon>
    </lineage>
</organism>
<dbReference type="FunFam" id="3.30.1330.20:FF:000009">
    <property type="entry name" value="Tubulin beta chain"/>
    <property type="match status" value="1"/>
</dbReference>
<dbReference type="SMART" id="SM00864">
    <property type="entry name" value="Tubulin"/>
    <property type="match status" value="1"/>
</dbReference>